<dbReference type="RefSeq" id="WP_120193934.1">
    <property type="nucleotide sequence ID" value="NZ_RAPK01000010.1"/>
</dbReference>
<sequence>MGESVLSASIKKIEIVNKTKKDEWQQSVRIILGDIELNNENFIALRKFRPDEMVNVSIESAQISLFEEKAAIAEGSIVGESNKGTEDADDLFSIEEGDMDLKEGEYVQKEFTI</sequence>
<dbReference type="AlphaFoldDB" id="A0A419V0F6"/>
<dbReference type="EMBL" id="RAPK01000010">
    <property type="protein sequence ID" value="RKD71401.1"/>
    <property type="molecule type" value="Genomic_DNA"/>
</dbReference>
<dbReference type="Proteomes" id="UP000285120">
    <property type="component" value="Unassembled WGS sequence"/>
</dbReference>
<gene>
    <name evidence="1" type="ORF">ATL39_2798</name>
</gene>
<proteinExistence type="predicted"/>
<comment type="caution">
    <text evidence="1">The sequence shown here is derived from an EMBL/GenBank/DDBJ whole genome shotgun (WGS) entry which is preliminary data.</text>
</comment>
<name>A0A419V0F6_9BACL</name>
<evidence type="ECO:0000313" key="1">
    <source>
        <dbReference type="EMBL" id="RKD71401.1"/>
    </source>
</evidence>
<accession>A0A419V0F6</accession>
<organism evidence="1 2">
    <name type="scientific">Sinobaca qinghaiensis</name>
    <dbReference type="NCBI Taxonomy" id="342944"/>
    <lineage>
        <taxon>Bacteria</taxon>
        <taxon>Bacillati</taxon>
        <taxon>Bacillota</taxon>
        <taxon>Bacilli</taxon>
        <taxon>Bacillales</taxon>
        <taxon>Sporolactobacillaceae</taxon>
        <taxon>Sinobaca</taxon>
    </lineage>
</organism>
<keyword evidence="2" id="KW-1185">Reference proteome</keyword>
<evidence type="ECO:0000313" key="2">
    <source>
        <dbReference type="Proteomes" id="UP000285120"/>
    </source>
</evidence>
<protein>
    <submittedName>
        <fullName evidence="1">Uncharacterized protein</fullName>
    </submittedName>
</protein>
<reference evidence="1 2" key="1">
    <citation type="submission" date="2018-09" db="EMBL/GenBank/DDBJ databases">
        <title>Genomic Encyclopedia of Archaeal and Bacterial Type Strains, Phase II (KMG-II): from individual species to whole genera.</title>
        <authorList>
            <person name="Goeker M."/>
        </authorList>
    </citation>
    <scope>NUCLEOTIDE SEQUENCE [LARGE SCALE GENOMIC DNA]</scope>
    <source>
        <strain evidence="1 2">DSM 17008</strain>
    </source>
</reference>
<dbReference type="OrthoDB" id="1809152at2"/>